<comment type="caution">
    <text evidence="4">The sequence shown here is derived from an EMBL/GenBank/DDBJ whole genome shotgun (WGS) entry which is preliminary data.</text>
</comment>
<dbReference type="Proteomes" id="UP000051820">
    <property type="component" value="Unassembled WGS sequence"/>
</dbReference>
<accession>A0A0R1WDY1</accession>
<reference evidence="4 5" key="1">
    <citation type="journal article" date="2015" name="Genome Announc.">
        <title>Expanding the biotechnology potential of lactobacilli through comparative genomics of 213 strains and associated genera.</title>
        <authorList>
            <person name="Sun Z."/>
            <person name="Harris H.M."/>
            <person name="McCann A."/>
            <person name="Guo C."/>
            <person name="Argimon S."/>
            <person name="Zhang W."/>
            <person name="Yang X."/>
            <person name="Jeffery I.B."/>
            <person name="Cooney J.C."/>
            <person name="Kagawa T.F."/>
            <person name="Liu W."/>
            <person name="Song Y."/>
            <person name="Salvetti E."/>
            <person name="Wrobel A."/>
            <person name="Rasinkangas P."/>
            <person name="Parkhill J."/>
            <person name="Rea M.C."/>
            <person name="O'Sullivan O."/>
            <person name="Ritari J."/>
            <person name="Douillard F.P."/>
            <person name="Paul Ross R."/>
            <person name="Yang R."/>
            <person name="Briner A.E."/>
            <person name="Felis G.E."/>
            <person name="de Vos W.M."/>
            <person name="Barrangou R."/>
            <person name="Klaenhammer T.R."/>
            <person name="Caufield P.W."/>
            <person name="Cui Y."/>
            <person name="Zhang H."/>
            <person name="O'Toole P.W."/>
        </authorList>
    </citation>
    <scope>NUCLEOTIDE SEQUENCE [LARGE SCALE GENOMIC DNA]</scope>
    <source>
        <strain evidence="4 5">DSM 5007</strain>
    </source>
</reference>
<dbReference type="EMBL" id="AZGF01000009">
    <property type="protein sequence ID" value="KRM12316.1"/>
    <property type="molecule type" value="Genomic_DNA"/>
</dbReference>
<proteinExistence type="inferred from homology"/>
<dbReference type="Pfam" id="PF03816">
    <property type="entry name" value="LytR_cpsA_psr"/>
    <property type="match status" value="1"/>
</dbReference>
<keyword evidence="2" id="KW-0472">Membrane</keyword>
<dbReference type="PANTHER" id="PTHR33392">
    <property type="entry name" value="POLYISOPRENYL-TEICHOIC ACID--PEPTIDOGLYCAN TEICHOIC ACID TRANSFERASE TAGU"/>
    <property type="match status" value="1"/>
</dbReference>
<keyword evidence="2" id="KW-1133">Transmembrane helix</keyword>
<dbReference type="OrthoDB" id="27330at2"/>
<gene>
    <name evidence="4" type="ORF">FD16_GL002501</name>
</gene>
<dbReference type="PATRIC" id="fig|1423807.3.peg.2585"/>
<evidence type="ECO:0000256" key="1">
    <source>
        <dbReference type="ARBA" id="ARBA00006068"/>
    </source>
</evidence>
<dbReference type="Gene3D" id="3.40.630.190">
    <property type="entry name" value="LCP protein"/>
    <property type="match status" value="1"/>
</dbReference>
<organism evidence="4 5">
    <name type="scientific">Paucilactobacillus suebicus DSM 5007 = KCTC 3549</name>
    <dbReference type="NCBI Taxonomy" id="1423807"/>
    <lineage>
        <taxon>Bacteria</taxon>
        <taxon>Bacillati</taxon>
        <taxon>Bacillota</taxon>
        <taxon>Bacilli</taxon>
        <taxon>Lactobacillales</taxon>
        <taxon>Lactobacillaceae</taxon>
        <taxon>Paucilactobacillus</taxon>
    </lineage>
</organism>
<dbReference type="RefSeq" id="WP_010621833.1">
    <property type="nucleotide sequence ID" value="NZ_AZGF01000009.1"/>
</dbReference>
<dbReference type="InterPro" id="IPR050922">
    <property type="entry name" value="LytR/CpsA/Psr_CW_biosynth"/>
</dbReference>
<dbReference type="AlphaFoldDB" id="A0A0R1WDY1"/>
<dbReference type="NCBIfam" id="TIGR00350">
    <property type="entry name" value="lytR_cpsA_psr"/>
    <property type="match status" value="1"/>
</dbReference>
<comment type="similarity">
    <text evidence="1">Belongs to the LytR/CpsA/Psr (LCP) family.</text>
</comment>
<dbReference type="PANTHER" id="PTHR33392:SF6">
    <property type="entry name" value="POLYISOPRENYL-TEICHOIC ACID--PEPTIDOGLYCAN TEICHOIC ACID TRANSFERASE TAGU"/>
    <property type="match status" value="1"/>
</dbReference>
<dbReference type="eggNOG" id="COG1316">
    <property type="taxonomic scope" value="Bacteria"/>
</dbReference>
<feature type="transmembrane region" description="Helical" evidence="2">
    <location>
        <begin position="15"/>
        <end position="34"/>
    </location>
</feature>
<dbReference type="InterPro" id="IPR004474">
    <property type="entry name" value="LytR_CpsA_psr"/>
</dbReference>
<evidence type="ECO:0000259" key="3">
    <source>
        <dbReference type="Pfam" id="PF03816"/>
    </source>
</evidence>
<feature type="domain" description="Cell envelope-related transcriptional attenuator" evidence="3">
    <location>
        <begin position="89"/>
        <end position="258"/>
    </location>
</feature>
<evidence type="ECO:0000256" key="2">
    <source>
        <dbReference type="SAM" id="Phobius"/>
    </source>
</evidence>
<dbReference type="STRING" id="1423807.FD16_GL002501"/>
<evidence type="ECO:0000313" key="5">
    <source>
        <dbReference type="Proteomes" id="UP000051820"/>
    </source>
</evidence>
<name>A0A0R1WDY1_9LACO</name>
<protein>
    <submittedName>
        <fullName evidence="4">Transcriptional regulator</fullName>
    </submittedName>
</protein>
<keyword evidence="2" id="KW-0812">Transmembrane</keyword>
<evidence type="ECO:0000313" key="4">
    <source>
        <dbReference type="EMBL" id="KRM12316.1"/>
    </source>
</evidence>
<sequence>MNENRSDRNKKRSRVKITIISIIVLMLVGVFWFLHSVYKSVDNNMSQSYSQIKETNGRDTSKLVKEGKPISILLLGTDTGALKRTDNGRTDTMMLITISKKNVKLTSIPRDTIVTIPGMEKETDLQKINSVYTFTNVSKTVSTVSKYLNVPIDYYALVNMGGLEKIVNQLGGIKVKSPLTFTFSPDTAHSYGKNLYKFYKGKTTFKYAKDGVHFKTYHKMNGAAALAFTRMRYEDPRSDYGRTQRQRLVIEQILKHTKDPRMLLNQKFMKSISSNVRTNISTKVMLSIATEYFSARKHVKATSIAESNFDYNGVDYEVLSNHEKQKVTNNLRSELELKHAKTGPILAGDSKKIVVPDELEELLYTSASPTN</sequence>
<keyword evidence="5" id="KW-1185">Reference proteome</keyword>